<feature type="compositionally biased region" description="Polar residues" evidence="1">
    <location>
        <begin position="1"/>
        <end position="13"/>
    </location>
</feature>
<keyword evidence="3" id="KW-1185">Reference proteome</keyword>
<name>A0A2U1TCH7_9MICO</name>
<sequence>MNQAEYETNLDQNSDQKAHEGATDQTATGTAATDAEALALDNKRALDEEAIEAEHLDYFMEHVSGQG</sequence>
<feature type="compositionally biased region" description="Low complexity" evidence="1">
    <location>
        <begin position="23"/>
        <end position="34"/>
    </location>
</feature>
<dbReference type="RefSeq" id="WP_108963491.1">
    <property type="nucleotide sequence ID" value="NZ_QEFB01000013.1"/>
</dbReference>
<accession>A0A2U1TCH7</accession>
<dbReference type="AlphaFoldDB" id="A0A2U1TCH7"/>
<comment type="caution">
    <text evidence="2">The sequence shown here is derived from an EMBL/GenBank/DDBJ whole genome shotgun (WGS) entry which is preliminary data.</text>
</comment>
<dbReference type="EMBL" id="QEFB01000013">
    <property type="protein sequence ID" value="PWC06510.1"/>
    <property type="molecule type" value="Genomic_DNA"/>
</dbReference>
<proteinExistence type="predicted"/>
<gene>
    <name evidence="2" type="ORF">DF223_13080</name>
</gene>
<evidence type="ECO:0000313" key="2">
    <source>
        <dbReference type="EMBL" id="PWC06510.1"/>
    </source>
</evidence>
<feature type="region of interest" description="Disordered" evidence="1">
    <location>
        <begin position="1"/>
        <end position="34"/>
    </location>
</feature>
<protein>
    <submittedName>
        <fullName evidence="2">Uncharacterized protein</fullName>
    </submittedName>
</protein>
<dbReference type="Proteomes" id="UP000244962">
    <property type="component" value="Unassembled WGS sequence"/>
</dbReference>
<evidence type="ECO:0000256" key="1">
    <source>
        <dbReference type="SAM" id="MobiDB-lite"/>
    </source>
</evidence>
<organism evidence="2 3">
    <name type="scientific">Mycetocola zhujimingii</name>
    <dbReference type="NCBI Taxonomy" id="2079792"/>
    <lineage>
        <taxon>Bacteria</taxon>
        <taxon>Bacillati</taxon>
        <taxon>Actinomycetota</taxon>
        <taxon>Actinomycetes</taxon>
        <taxon>Micrococcales</taxon>
        <taxon>Microbacteriaceae</taxon>
        <taxon>Mycetocola</taxon>
    </lineage>
</organism>
<evidence type="ECO:0000313" key="3">
    <source>
        <dbReference type="Proteomes" id="UP000244962"/>
    </source>
</evidence>
<reference evidence="3" key="1">
    <citation type="submission" date="2018-04" db="EMBL/GenBank/DDBJ databases">
        <authorList>
            <person name="Liu S."/>
            <person name="Wang Z."/>
            <person name="Li J."/>
        </authorList>
    </citation>
    <scope>NUCLEOTIDE SEQUENCE [LARGE SCALE GENOMIC DNA]</scope>
    <source>
        <strain evidence="3">622</strain>
    </source>
</reference>